<dbReference type="OrthoDB" id="36424at2157"/>
<dbReference type="Pfam" id="PF03692">
    <property type="entry name" value="CxxCxxCC"/>
    <property type="match status" value="1"/>
</dbReference>
<dbReference type="AlphaFoldDB" id="A0A650CPD0"/>
<dbReference type="Proteomes" id="UP000423396">
    <property type="component" value="Chromosome"/>
</dbReference>
<accession>A0A650CPD0</accession>
<dbReference type="GeneID" id="42798581"/>
<evidence type="ECO:0000313" key="1">
    <source>
        <dbReference type="EMBL" id="QGR19565.1"/>
    </source>
</evidence>
<dbReference type="KEGG" id="sazo:D1868_05885"/>
<proteinExistence type="predicted"/>
<organism evidence="1 2">
    <name type="scientific">Stygiolobus azoricus</name>
    <dbReference type="NCBI Taxonomy" id="41675"/>
    <lineage>
        <taxon>Archaea</taxon>
        <taxon>Thermoproteota</taxon>
        <taxon>Thermoprotei</taxon>
        <taxon>Sulfolobales</taxon>
        <taxon>Sulfolobaceae</taxon>
        <taxon>Stygiolobus</taxon>
    </lineage>
</organism>
<evidence type="ECO:0000313" key="2">
    <source>
        <dbReference type="Proteomes" id="UP000423396"/>
    </source>
</evidence>
<keyword evidence="2" id="KW-1185">Reference proteome</keyword>
<dbReference type="RefSeq" id="WP_156006462.1">
    <property type="nucleotide sequence ID" value="NZ_CP045483.1"/>
</dbReference>
<dbReference type="InterPro" id="IPR005358">
    <property type="entry name" value="Puta_zinc/iron-chelating_dom"/>
</dbReference>
<name>A0A650CPD0_9CREN</name>
<sequence length="194" mass="22351">MNADTINLLTKKALKGDVNSLKEVIKFLKGYNAPIAKFAIYSIIYQFAMNNIIDLANECKTCGGKCCKLGLPVPVYHYDYEEMQRHLRIKLERKNGLYLLPRPCKFQKDWMCSINSFKPYACLSYPFATEDEQIEVIKNYNGNGVPDFQVPEFCLAGAKVKKFLNSLIENLKREKRTEPDPEEIIDVLLKVKQQ</sequence>
<gene>
    <name evidence="1" type="ORF">D1868_05885</name>
</gene>
<dbReference type="EMBL" id="CP045483">
    <property type="protein sequence ID" value="QGR19565.1"/>
    <property type="molecule type" value="Genomic_DNA"/>
</dbReference>
<protein>
    <submittedName>
        <fullName evidence="1">YkgJ family cysteine cluster protein</fullName>
    </submittedName>
</protein>
<reference evidence="1 2" key="1">
    <citation type="submission" date="2019-10" db="EMBL/GenBank/DDBJ databases">
        <title>Genome Sequences from Six Type Strain Members of the Archaeal Family Sulfolobaceae: Acidianus ambivalens, Acidianus infernus, Metallosphaera prunae, Stygiolobus azoricus, Sulfolobus metallicus, and Sulfurisphaera ohwakuensis.</title>
        <authorList>
            <person name="Counts J.A."/>
            <person name="Kelly R.M."/>
        </authorList>
    </citation>
    <scope>NUCLEOTIDE SEQUENCE [LARGE SCALE GENOMIC DNA]</scope>
    <source>
        <strain evidence="1 2">FC6</strain>
    </source>
</reference>